<accession>A0AAN9Y2B7</accession>
<evidence type="ECO:0000313" key="1">
    <source>
        <dbReference type="EMBL" id="KAK7583787.1"/>
    </source>
</evidence>
<sequence>MNKFDELLDTECPFFWNVDKVYVEQNLTEKMLSNLDEPTEDSSLFQNFVYLVTAVYDAAVVREDALEARKILLKYDCVYDQLVEDDMMKDYILAFKHILFSMSAYLSRCAKKDDLYHEVLREIPKSTEFDDVNKAGLYGTKAAVLLEFGPFEPTIAACELSKKAVELDDGQAEWHFIYGKGLHRRRRIERKNSLSSRPEVESLTIEMKHLEKSVDLCPTPSKMVFLAESYADAVSMIYYENKCIPPESDKKHAIFYKMGNRAVELYRDAVSNFGKSWYILLRCGMGFMKLEKPFKDVVVAKKYLEDAYDLKPDSGFICHQLSIVCSRTQQLDRAFEFAKKAADLGVVLAVLDEVRLGKQLFPKYDVLHSLKRNFDKYHAHGRSILSLHQGTFHFFKKNWDACLRSFIDSFELCGRKLLPHLKSHSPYTSPKRWMRPFSAIIFIDRVLKELRNRSIPVNDDLVIELDRILHENYAEALKDTKTLPVVTEILRMVFG</sequence>
<dbReference type="SUPFAM" id="SSF48452">
    <property type="entry name" value="TPR-like"/>
    <property type="match status" value="1"/>
</dbReference>
<organism evidence="1 2">
    <name type="scientific">Parthenolecanium corni</name>
    <dbReference type="NCBI Taxonomy" id="536013"/>
    <lineage>
        <taxon>Eukaryota</taxon>
        <taxon>Metazoa</taxon>
        <taxon>Ecdysozoa</taxon>
        <taxon>Arthropoda</taxon>
        <taxon>Hexapoda</taxon>
        <taxon>Insecta</taxon>
        <taxon>Pterygota</taxon>
        <taxon>Neoptera</taxon>
        <taxon>Paraneoptera</taxon>
        <taxon>Hemiptera</taxon>
        <taxon>Sternorrhyncha</taxon>
        <taxon>Coccoidea</taxon>
        <taxon>Coccidae</taxon>
        <taxon>Parthenolecanium</taxon>
    </lineage>
</organism>
<keyword evidence="2" id="KW-1185">Reference proteome</keyword>
<evidence type="ECO:0000313" key="2">
    <source>
        <dbReference type="Proteomes" id="UP001367676"/>
    </source>
</evidence>
<dbReference type="InterPro" id="IPR011990">
    <property type="entry name" value="TPR-like_helical_dom_sf"/>
</dbReference>
<proteinExistence type="predicted"/>
<dbReference type="AlphaFoldDB" id="A0AAN9Y2B7"/>
<comment type="caution">
    <text evidence="1">The sequence shown here is derived from an EMBL/GenBank/DDBJ whole genome shotgun (WGS) entry which is preliminary data.</text>
</comment>
<dbReference type="Gene3D" id="1.25.40.10">
    <property type="entry name" value="Tetratricopeptide repeat domain"/>
    <property type="match status" value="1"/>
</dbReference>
<name>A0AAN9Y2B7_9HEMI</name>
<protein>
    <submittedName>
        <fullName evidence="1">Uncharacterized protein</fullName>
    </submittedName>
</protein>
<reference evidence="1 2" key="1">
    <citation type="submission" date="2024-03" db="EMBL/GenBank/DDBJ databases">
        <title>Adaptation during the transition from Ophiocordyceps entomopathogen to insect associate is accompanied by gene loss and intensified selection.</title>
        <authorList>
            <person name="Ward C.M."/>
            <person name="Onetto C.A."/>
            <person name="Borneman A.R."/>
        </authorList>
    </citation>
    <scope>NUCLEOTIDE SEQUENCE [LARGE SCALE GENOMIC DNA]</scope>
    <source>
        <strain evidence="1">AWRI1</strain>
        <tissue evidence="1">Single Adult Female</tissue>
    </source>
</reference>
<dbReference type="Proteomes" id="UP001367676">
    <property type="component" value="Unassembled WGS sequence"/>
</dbReference>
<dbReference type="EMBL" id="JBBCAQ010000032">
    <property type="protein sequence ID" value="KAK7583787.1"/>
    <property type="molecule type" value="Genomic_DNA"/>
</dbReference>
<gene>
    <name evidence="1" type="ORF">V9T40_004750</name>
</gene>